<sequence length="784" mass="89120">MFLDLVEFETILSGQLDNNLLIDVVGQAIDIGENLSDVSPIKFAWSVLVKVLHTWISFSHQFGSSLEMVLTDINGVKIHASCKQELLQRVERQCGVGEWKVITNFTLRPASGLNRPTNHVYKMEFMEQTSITDGNLTCNNMFIHLHDFDNIKNGFCDERFLIDVIGEVLDFRGQNIVKFERKEVTKVEFNLRDIKNQRIQCCITGKSAEIFSEKVKQSNREWKVTNAFDSTLVLINPDIKEAKALRQKFQGDATTVEMCQHINEKIVIHEKRQKWSQYPFRTIQEMKYCDKGGNYRVICSVYAVDTINGWYYYACADCQNKVIKPTILFDEPEVPSWWCEFCQRIVTKVTPRYKLELLVQDQTGETKFTLLDSVATSIVKISAAKVVKGLLEKIVEIVGKSYGFGISVDENNNSSGLEKIEAMKVWGLKDILWKRTKSLHQNSTTSRKKQCTNVFKINESNSIDDSEKANAVHTPTAMSKLQSSSGRVLRDLTNLPMKKDLGGSLKRSTSIPPPQDVPCKKKTNTSNVPATKRINNRNKVFTTNTQAGIEVVSTSGYNSNKRKRNLNAYSGTVKVNTRMDISRTTIPLTSIFGRILGDLQNFSGSKVQNVYQSAAGHMSDRTYMHCENQLNTTKYPPSKRNKFYRDLRVNDQIAQRKTVLQSGTKQRNSVLRKDDARSTPKLMQTVVTGNNNSKVTYPSHVGYASNDNSFPEVPSEGRDDQFYDLSSQESDKLVDNSEPVKCLYRDVVSEKANIESMMSRIRKICESKGKTKKNSEFTTYHKNN</sequence>
<dbReference type="SUPFAM" id="SSF50249">
    <property type="entry name" value="Nucleic acid-binding proteins"/>
    <property type="match status" value="3"/>
</dbReference>
<evidence type="ECO:0000259" key="7">
    <source>
        <dbReference type="Pfam" id="PF02721"/>
    </source>
</evidence>
<dbReference type="CDD" id="cd04480">
    <property type="entry name" value="RPA1_DBD_A_like"/>
    <property type="match status" value="1"/>
</dbReference>
<dbReference type="Pfam" id="PF02721">
    <property type="entry name" value="DUF223"/>
    <property type="match status" value="1"/>
</dbReference>
<name>A0ABQ7LDN9_BRACM</name>
<comment type="similarity">
    <text evidence="1">Belongs to the replication factor A protein 1 family.</text>
</comment>
<feature type="region of interest" description="Disordered" evidence="6">
    <location>
        <begin position="497"/>
        <end position="526"/>
    </location>
</feature>
<dbReference type="Proteomes" id="UP000823674">
    <property type="component" value="Chromosome A09"/>
</dbReference>
<dbReference type="Pfam" id="PF08646">
    <property type="entry name" value="Rep_fac-A_C"/>
    <property type="match status" value="1"/>
</dbReference>
<dbReference type="InterPro" id="IPR003871">
    <property type="entry name" value="RFA1B/D_OB_1st"/>
</dbReference>
<evidence type="ECO:0008006" key="11">
    <source>
        <dbReference type="Google" id="ProtNLM"/>
    </source>
</evidence>
<dbReference type="PANTHER" id="PTHR47165:SF4">
    <property type="entry name" value="OS03G0429900 PROTEIN"/>
    <property type="match status" value="1"/>
</dbReference>
<evidence type="ECO:0000256" key="2">
    <source>
        <dbReference type="ARBA" id="ARBA00022723"/>
    </source>
</evidence>
<keyword evidence="10" id="KW-1185">Reference proteome</keyword>
<dbReference type="EMBL" id="JADBGQ010000008">
    <property type="protein sequence ID" value="KAG5383346.1"/>
    <property type="molecule type" value="Genomic_DNA"/>
</dbReference>
<feature type="compositionally biased region" description="Polar residues" evidence="6">
    <location>
        <begin position="658"/>
        <end position="669"/>
    </location>
</feature>
<dbReference type="CDD" id="cd04476">
    <property type="entry name" value="RPA1_DBD_C"/>
    <property type="match status" value="1"/>
</dbReference>
<comment type="caution">
    <text evidence="9">The sequence shown here is derived from an EMBL/GenBank/DDBJ whole genome shotgun (WGS) entry which is preliminary data.</text>
</comment>
<feature type="region of interest" description="Disordered" evidence="6">
    <location>
        <begin position="658"/>
        <end position="679"/>
    </location>
</feature>
<keyword evidence="4" id="KW-0862">Zinc</keyword>
<feature type="domain" description="Replication protein A 70 kDa DNA-binding subunit B/D first OB fold" evidence="7">
    <location>
        <begin position="34"/>
        <end position="132"/>
    </location>
</feature>
<dbReference type="PANTHER" id="PTHR47165">
    <property type="entry name" value="OS03G0429900 PROTEIN"/>
    <property type="match status" value="1"/>
</dbReference>
<gene>
    <name evidence="9" type="primary">A09g504280.1_BraROA</name>
    <name evidence="9" type="ORF">IGI04_034817</name>
</gene>
<dbReference type="InterPro" id="IPR012340">
    <property type="entry name" value="NA-bd_OB-fold"/>
</dbReference>
<keyword evidence="3" id="KW-0863">Zinc-finger</keyword>
<organism evidence="9 10">
    <name type="scientific">Brassica rapa subsp. trilocularis</name>
    <dbReference type="NCBI Taxonomy" id="1813537"/>
    <lineage>
        <taxon>Eukaryota</taxon>
        <taxon>Viridiplantae</taxon>
        <taxon>Streptophyta</taxon>
        <taxon>Embryophyta</taxon>
        <taxon>Tracheophyta</taxon>
        <taxon>Spermatophyta</taxon>
        <taxon>Magnoliopsida</taxon>
        <taxon>eudicotyledons</taxon>
        <taxon>Gunneridae</taxon>
        <taxon>Pentapetalae</taxon>
        <taxon>rosids</taxon>
        <taxon>malvids</taxon>
        <taxon>Brassicales</taxon>
        <taxon>Brassicaceae</taxon>
        <taxon>Brassiceae</taxon>
        <taxon>Brassica</taxon>
    </lineage>
</organism>
<evidence type="ECO:0000313" key="9">
    <source>
        <dbReference type="EMBL" id="KAG5383346.1"/>
    </source>
</evidence>
<keyword evidence="2" id="KW-0479">Metal-binding</keyword>
<accession>A0ABQ7LDN9</accession>
<dbReference type="InterPro" id="IPR047192">
    <property type="entry name" value="Euk_RPA1_DBD_C"/>
</dbReference>
<keyword evidence="5" id="KW-0238">DNA-binding</keyword>
<evidence type="ECO:0000256" key="3">
    <source>
        <dbReference type="ARBA" id="ARBA00022771"/>
    </source>
</evidence>
<dbReference type="InterPro" id="IPR013955">
    <property type="entry name" value="Rep_factor-A_C"/>
</dbReference>
<evidence type="ECO:0000256" key="5">
    <source>
        <dbReference type="ARBA" id="ARBA00023125"/>
    </source>
</evidence>
<evidence type="ECO:0000259" key="8">
    <source>
        <dbReference type="Pfam" id="PF08646"/>
    </source>
</evidence>
<evidence type="ECO:0000256" key="1">
    <source>
        <dbReference type="ARBA" id="ARBA00005690"/>
    </source>
</evidence>
<evidence type="ECO:0000313" key="10">
    <source>
        <dbReference type="Proteomes" id="UP000823674"/>
    </source>
</evidence>
<proteinExistence type="inferred from homology"/>
<dbReference type="Gene3D" id="2.40.50.140">
    <property type="entry name" value="Nucleic acid-binding proteins"/>
    <property type="match status" value="3"/>
</dbReference>
<evidence type="ECO:0000256" key="6">
    <source>
        <dbReference type="SAM" id="MobiDB-lite"/>
    </source>
</evidence>
<reference evidence="9 10" key="1">
    <citation type="submission" date="2021-03" db="EMBL/GenBank/DDBJ databases">
        <authorList>
            <person name="King G.J."/>
            <person name="Bancroft I."/>
            <person name="Baten A."/>
            <person name="Bloomfield J."/>
            <person name="Borpatragohain P."/>
            <person name="He Z."/>
            <person name="Irish N."/>
            <person name="Irwin J."/>
            <person name="Liu K."/>
            <person name="Mauleon R.P."/>
            <person name="Moore J."/>
            <person name="Morris R."/>
            <person name="Ostergaard L."/>
            <person name="Wang B."/>
            <person name="Wells R."/>
        </authorList>
    </citation>
    <scope>NUCLEOTIDE SEQUENCE [LARGE SCALE GENOMIC DNA]</scope>
    <source>
        <strain evidence="9">R-o-18</strain>
        <tissue evidence="9">Leaf</tissue>
    </source>
</reference>
<protein>
    <recommendedName>
        <fullName evidence="11">DUF223 domain-containing protein</fullName>
    </recommendedName>
</protein>
<feature type="non-terminal residue" evidence="9">
    <location>
        <position position="784"/>
    </location>
</feature>
<evidence type="ECO:0000256" key="4">
    <source>
        <dbReference type="ARBA" id="ARBA00022833"/>
    </source>
</evidence>
<feature type="domain" description="Replication factor A C-terminal" evidence="8">
    <location>
        <begin position="297"/>
        <end position="388"/>
    </location>
</feature>